<dbReference type="AlphaFoldDB" id="A0A963YWP7"/>
<proteinExistence type="predicted"/>
<evidence type="ECO:0000313" key="3">
    <source>
        <dbReference type="Proteomes" id="UP000708298"/>
    </source>
</evidence>
<gene>
    <name evidence="2" type="ORF">ASILVAE211_25410</name>
</gene>
<organism evidence="2 3">
    <name type="scientific">Acidisoma silvae</name>
    <dbReference type="NCBI Taxonomy" id="2802396"/>
    <lineage>
        <taxon>Bacteria</taxon>
        <taxon>Pseudomonadati</taxon>
        <taxon>Pseudomonadota</taxon>
        <taxon>Alphaproteobacteria</taxon>
        <taxon>Acetobacterales</taxon>
        <taxon>Acidocellaceae</taxon>
        <taxon>Acidisoma</taxon>
    </lineage>
</organism>
<reference evidence="2" key="2">
    <citation type="submission" date="2021-01" db="EMBL/GenBank/DDBJ databases">
        <authorList>
            <person name="Mieszkin S."/>
            <person name="Pouder E."/>
            <person name="Alain K."/>
        </authorList>
    </citation>
    <scope>NUCLEOTIDE SEQUENCE</scope>
    <source>
        <strain evidence="2">HW T2.11</strain>
    </source>
</reference>
<dbReference type="EMBL" id="JAESVB010000049">
    <property type="protein sequence ID" value="MCB8878533.1"/>
    <property type="molecule type" value="Genomic_DNA"/>
</dbReference>
<dbReference type="Proteomes" id="UP000708298">
    <property type="component" value="Unassembled WGS sequence"/>
</dbReference>
<accession>A0A963YWP7</accession>
<feature type="domain" description="Transposase DDE" evidence="1">
    <location>
        <begin position="2"/>
        <end position="25"/>
    </location>
</feature>
<name>A0A963YWP7_9PROT</name>
<evidence type="ECO:0000259" key="1">
    <source>
        <dbReference type="Pfam" id="PF13751"/>
    </source>
</evidence>
<comment type="caution">
    <text evidence="2">The sequence shown here is derived from an EMBL/GenBank/DDBJ whole genome shotgun (WGS) entry which is preliminary data.</text>
</comment>
<sequence length="26" mass="2997">MLRGIEKVKDEWAMICIAHNLKKLVG</sequence>
<protein>
    <submittedName>
        <fullName evidence="2">Transposase</fullName>
    </submittedName>
</protein>
<reference evidence="2" key="1">
    <citation type="journal article" date="2021" name="Microorganisms">
        <title>Acidisoma silvae sp. nov. and Acidisomacellulosilytica sp. nov., Two Acidophilic Bacteria Isolated from Decaying Wood, Hydrolyzing Cellulose and Producing Poly-3-hydroxybutyrate.</title>
        <authorList>
            <person name="Mieszkin S."/>
            <person name="Pouder E."/>
            <person name="Uroz S."/>
            <person name="Simon-Colin C."/>
            <person name="Alain K."/>
        </authorList>
    </citation>
    <scope>NUCLEOTIDE SEQUENCE</scope>
    <source>
        <strain evidence="2">HW T2.11</strain>
    </source>
</reference>
<dbReference type="InterPro" id="IPR025668">
    <property type="entry name" value="Tnp_DDE_dom"/>
</dbReference>
<dbReference type="Pfam" id="PF13751">
    <property type="entry name" value="DDE_Tnp_1_6"/>
    <property type="match status" value="1"/>
</dbReference>
<evidence type="ECO:0000313" key="2">
    <source>
        <dbReference type="EMBL" id="MCB8878533.1"/>
    </source>
</evidence>
<keyword evidence="3" id="KW-1185">Reference proteome</keyword>